<proteinExistence type="predicted"/>
<keyword evidence="1" id="KW-0472">Membrane</keyword>
<reference evidence="2 3" key="1">
    <citation type="journal article" date="2021" name="Elife">
        <title>Chloroplast acquisition without the gene transfer in kleptoplastic sea slugs, Plakobranchus ocellatus.</title>
        <authorList>
            <person name="Maeda T."/>
            <person name="Takahashi S."/>
            <person name="Yoshida T."/>
            <person name="Shimamura S."/>
            <person name="Takaki Y."/>
            <person name="Nagai Y."/>
            <person name="Toyoda A."/>
            <person name="Suzuki Y."/>
            <person name="Arimoto A."/>
            <person name="Ishii H."/>
            <person name="Satoh N."/>
            <person name="Nishiyama T."/>
            <person name="Hasebe M."/>
            <person name="Maruyama T."/>
            <person name="Minagawa J."/>
            <person name="Obokata J."/>
            <person name="Shigenobu S."/>
        </authorList>
    </citation>
    <scope>NUCLEOTIDE SEQUENCE [LARGE SCALE GENOMIC DNA]</scope>
</reference>
<comment type="caution">
    <text evidence="2">The sequence shown here is derived from an EMBL/GenBank/DDBJ whole genome shotgun (WGS) entry which is preliminary data.</text>
</comment>
<evidence type="ECO:0000313" key="3">
    <source>
        <dbReference type="Proteomes" id="UP000762676"/>
    </source>
</evidence>
<gene>
    <name evidence="2" type="ORF">ElyMa_001901000</name>
</gene>
<dbReference type="Proteomes" id="UP000762676">
    <property type="component" value="Unassembled WGS sequence"/>
</dbReference>
<dbReference type="EMBL" id="BMAT01003862">
    <property type="protein sequence ID" value="GFR63671.1"/>
    <property type="molecule type" value="Genomic_DNA"/>
</dbReference>
<feature type="transmembrane region" description="Helical" evidence="1">
    <location>
        <begin position="21"/>
        <end position="44"/>
    </location>
</feature>
<name>A0AAV4ET31_9GAST</name>
<evidence type="ECO:0000313" key="2">
    <source>
        <dbReference type="EMBL" id="GFR63671.1"/>
    </source>
</evidence>
<dbReference type="AlphaFoldDB" id="A0AAV4ET31"/>
<keyword evidence="1" id="KW-1133">Transmembrane helix</keyword>
<evidence type="ECO:0000256" key="1">
    <source>
        <dbReference type="SAM" id="Phobius"/>
    </source>
</evidence>
<keyword evidence="3" id="KW-1185">Reference proteome</keyword>
<protein>
    <recommendedName>
        <fullName evidence="4">G-protein coupled receptors family 1 profile domain-containing protein</fullName>
    </recommendedName>
</protein>
<keyword evidence="1" id="KW-0812">Transmembrane</keyword>
<evidence type="ECO:0008006" key="4">
    <source>
        <dbReference type="Google" id="ProtNLM"/>
    </source>
</evidence>
<accession>A0AAV4ET31</accession>
<sequence>MEARLRCAGHHAISHLMLEGLQIVCIVFCNMLTMCSILLTSFTLNVAKQLPCLQVPACASDTNIDNAQSRQTFFEMIISTLEYRTSPCAIADLLIFRVISV</sequence>
<organism evidence="2 3">
    <name type="scientific">Elysia marginata</name>
    <dbReference type="NCBI Taxonomy" id="1093978"/>
    <lineage>
        <taxon>Eukaryota</taxon>
        <taxon>Metazoa</taxon>
        <taxon>Spiralia</taxon>
        <taxon>Lophotrochozoa</taxon>
        <taxon>Mollusca</taxon>
        <taxon>Gastropoda</taxon>
        <taxon>Heterobranchia</taxon>
        <taxon>Euthyneura</taxon>
        <taxon>Panpulmonata</taxon>
        <taxon>Sacoglossa</taxon>
        <taxon>Placobranchoidea</taxon>
        <taxon>Plakobranchidae</taxon>
        <taxon>Elysia</taxon>
    </lineage>
</organism>